<keyword evidence="4 7" id="KW-1133">Transmembrane helix</keyword>
<feature type="compositionally biased region" description="Polar residues" evidence="6">
    <location>
        <begin position="498"/>
        <end position="508"/>
    </location>
</feature>
<dbReference type="PANTHER" id="PTHR21535:SF51">
    <property type="entry name" value="MANGANESE RESISTANCE PROTEIN MNR2"/>
    <property type="match status" value="1"/>
</dbReference>
<accession>K1Y661</accession>
<feature type="compositionally biased region" description="Polar residues" evidence="6">
    <location>
        <begin position="142"/>
        <end position="156"/>
    </location>
</feature>
<dbReference type="eggNOG" id="ENOG502QPTQ">
    <property type="taxonomic scope" value="Eukaryota"/>
</dbReference>
<feature type="transmembrane region" description="Helical" evidence="7">
    <location>
        <begin position="846"/>
        <end position="869"/>
    </location>
</feature>
<proteinExistence type="inferred from homology"/>
<dbReference type="FunFam" id="1.20.58.340:FF:000008">
    <property type="entry name" value="CorA family metal ion transporter"/>
    <property type="match status" value="1"/>
</dbReference>
<organism evidence="8 9">
    <name type="scientific">Marssonina brunnea f. sp. multigermtubi (strain MB_m1)</name>
    <name type="common">Marssonina leaf spot fungus</name>
    <dbReference type="NCBI Taxonomy" id="1072389"/>
    <lineage>
        <taxon>Eukaryota</taxon>
        <taxon>Fungi</taxon>
        <taxon>Dikarya</taxon>
        <taxon>Ascomycota</taxon>
        <taxon>Pezizomycotina</taxon>
        <taxon>Leotiomycetes</taxon>
        <taxon>Helotiales</taxon>
        <taxon>Drepanopezizaceae</taxon>
        <taxon>Drepanopeziza</taxon>
    </lineage>
</organism>
<feature type="compositionally biased region" description="Basic and acidic residues" evidence="6">
    <location>
        <begin position="454"/>
        <end position="466"/>
    </location>
</feature>
<evidence type="ECO:0000313" key="9">
    <source>
        <dbReference type="Proteomes" id="UP000006753"/>
    </source>
</evidence>
<dbReference type="CDD" id="cd12829">
    <property type="entry name" value="Alr1p-like"/>
    <property type="match status" value="1"/>
</dbReference>
<dbReference type="OMA" id="NEQWDIA"/>
<evidence type="ECO:0000313" key="8">
    <source>
        <dbReference type="EMBL" id="EKD20644.1"/>
    </source>
</evidence>
<dbReference type="SUPFAM" id="SSF143865">
    <property type="entry name" value="CorA soluble domain-like"/>
    <property type="match status" value="1"/>
</dbReference>
<feature type="compositionally biased region" description="Low complexity" evidence="6">
    <location>
        <begin position="204"/>
        <end position="214"/>
    </location>
</feature>
<reference evidence="8 9" key="1">
    <citation type="journal article" date="2012" name="BMC Genomics">
        <title>Sequencing the genome of Marssonina brunnea reveals fungus-poplar co-evolution.</title>
        <authorList>
            <person name="Zhu S."/>
            <person name="Cao Y.-Z."/>
            <person name="Jiang C."/>
            <person name="Tan B.-Y."/>
            <person name="Wang Z."/>
            <person name="Feng S."/>
            <person name="Zhang L."/>
            <person name="Su X.-H."/>
            <person name="Brejova B."/>
            <person name="Vinar T."/>
            <person name="Xu M."/>
            <person name="Wang M.-X."/>
            <person name="Zhang S.-G."/>
            <person name="Huang M.-R."/>
            <person name="Wu R."/>
            <person name="Zhou Y."/>
        </authorList>
    </citation>
    <scope>NUCLEOTIDE SEQUENCE [LARGE SCALE GENOMIC DNA]</scope>
    <source>
        <strain evidence="8 9">MB_m1</strain>
    </source>
</reference>
<dbReference type="KEGG" id="mbe:MBM_01326"/>
<feature type="transmembrane region" description="Helical" evidence="7">
    <location>
        <begin position="808"/>
        <end position="834"/>
    </location>
</feature>
<dbReference type="InterPro" id="IPR044089">
    <property type="entry name" value="Alr1-like"/>
</dbReference>
<evidence type="ECO:0000256" key="5">
    <source>
        <dbReference type="ARBA" id="ARBA00023136"/>
    </source>
</evidence>
<dbReference type="Proteomes" id="UP000006753">
    <property type="component" value="Unassembled WGS sequence"/>
</dbReference>
<comment type="subcellular location">
    <subcellularLocation>
        <location evidence="1">Membrane</location>
        <topology evidence="1">Multi-pass membrane protein</topology>
    </subcellularLocation>
</comment>
<keyword evidence="5 7" id="KW-0472">Membrane</keyword>
<dbReference type="InterPro" id="IPR002523">
    <property type="entry name" value="MgTranspt_CorA/ZnTranspt_ZntB"/>
</dbReference>
<feature type="compositionally biased region" description="Polar residues" evidence="6">
    <location>
        <begin position="469"/>
        <end position="479"/>
    </location>
</feature>
<dbReference type="HOGENOM" id="CLU_007127_10_0_1"/>
<dbReference type="PANTHER" id="PTHR21535">
    <property type="entry name" value="MAGNESIUM AND COBALT TRANSPORT PROTEIN/MITOCHONDRIAL IMPORT INNER MEMBRANE TRANSLOCASE SUBUNIT TIM8"/>
    <property type="match status" value="1"/>
</dbReference>
<name>K1Y661_MARBU</name>
<dbReference type="OrthoDB" id="29879at2759"/>
<evidence type="ECO:0000256" key="4">
    <source>
        <dbReference type="ARBA" id="ARBA00022989"/>
    </source>
</evidence>
<feature type="compositionally biased region" description="Basic residues" evidence="6">
    <location>
        <begin position="51"/>
        <end position="67"/>
    </location>
</feature>
<dbReference type="Gene3D" id="3.30.460.20">
    <property type="entry name" value="CorA soluble domain-like"/>
    <property type="match status" value="1"/>
</dbReference>
<dbReference type="EMBL" id="JH921429">
    <property type="protein sequence ID" value="EKD20644.1"/>
    <property type="molecule type" value="Genomic_DNA"/>
</dbReference>
<evidence type="ECO:0000256" key="6">
    <source>
        <dbReference type="SAM" id="MobiDB-lite"/>
    </source>
</evidence>
<dbReference type="SUPFAM" id="SSF144083">
    <property type="entry name" value="Magnesium transport protein CorA, transmembrane region"/>
    <property type="match status" value="1"/>
</dbReference>
<comment type="similarity">
    <text evidence="2">Belongs to the CorA metal ion transporter (MIT) (TC 1.A.35) family.</text>
</comment>
<keyword evidence="9" id="KW-1185">Reference proteome</keyword>
<dbReference type="InterPro" id="IPR045861">
    <property type="entry name" value="CorA_cytoplasmic_dom"/>
</dbReference>
<dbReference type="GeneID" id="18757261"/>
<gene>
    <name evidence="8" type="ORF">MBM_01326</name>
</gene>
<feature type="region of interest" description="Disordered" evidence="6">
    <location>
        <begin position="431"/>
        <end position="532"/>
    </location>
</feature>
<dbReference type="GO" id="GO:0015095">
    <property type="term" value="F:magnesium ion transmembrane transporter activity"/>
    <property type="evidence" value="ECO:0007669"/>
    <property type="project" value="InterPro"/>
</dbReference>
<dbReference type="Gene3D" id="1.20.58.340">
    <property type="entry name" value="Magnesium transport protein CorA, transmembrane region"/>
    <property type="match status" value="2"/>
</dbReference>
<evidence type="ECO:0000256" key="3">
    <source>
        <dbReference type="ARBA" id="ARBA00022692"/>
    </source>
</evidence>
<dbReference type="GO" id="GO:0000329">
    <property type="term" value="C:fungal-type vacuole membrane"/>
    <property type="evidence" value="ECO:0007669"/>
    <property type="project" value="TreeGrafter"/>
</dbReference>
<feature type="compositionally biased region" description="Polar residues" evidence="6">
    <location>
        <begin position="100"/>
        <end position="110"/>
    </location>
</feature>
<dbReference type="GO" id="GO:0010961">
    <property type="term" value="P:intracellular magnesium ion homeostasis"/>
    <property type="evidence" value="ECO:0007669"/>
    <property type="project" value="TreeGrafter"/>
</dbReference>
<dbReference type="Pfam" id="PF01544">
    <property type="entry name" value="CorA"/>
    <property type="match status" value="1"/>
</dbReference>
<protein>
    <submittedName>
        <fullName evidence="8">CorA family metal ion transporter</fullName>
    </submittedName>
</protein>
<feature type="compositionally biased region" description="Basic and acidic residues" evidence="6">
    <location>
        <begin position="687"/>
        <end position="702"/>
    </location>
</feature>
<dbReference type="InParanoid" id="K1Y661"/>
<feature type="compositionally biased region" description="Low complexity" evidence="6">
    <location>
        <begin position="515"/>
        <end position="527"/>
    </location>
</feature>
<evidence type="ECO:0000256" key="2">
    <source>
        <dbReference type="ARBA" id="ARBA00009765"/>
    </source>
</evidence>
<feature type="region of interest" description="Disordered" evidence="6">
    <location>
        <begin position="687"/>
        <end position="715"/>
    </location>
</feature>
<dbReference type="FunFam" id="1.20.58.340:FF:000014">
    <property type="entry name" value="CorA family metal ion transporter"/>
    <property type="match status" value="1"/>
</dbReference>
<evidence type="ECO:0000256" key="7">
    <source>
        <dbReference type="SAM" id="Phobius"/>
    </source>
</evidence>
<dbReference type="FunCoup" id="K1Y661">
    <property type="interactions" value="71"/>
</dbReference>
<dbReference type="InterPro" id="IPR045863">
    <property type="entry name" value="CorA_TM1_TM2"/>
</dbReference>
<sequence>MAAPPPRGRGSPLTKMDESPQRPEPTALQTPKKLRSGSNATLRPEGSAPIPKKKRNHRGGKKKRRRQSFAASTEDGSGMPRTSHHDDDQSAARASFYRVQGQNLSNTSLESEALLDHREQQSMRPRRASTMGQSAFGLPSYDSPSSYRQQYQNPFIQSDIGGRRQKTSKNSSGDEEDVTDERAPLITESSRSKSSGAVLGGYGSSQRRPSSKASSTKKKTIFDRASPSLHIQDEYNVNYPPSMPGSPTLEANRDMSFGDMMARDDFAPSRASPRAGRDDFSEIAVDDSSMPGGSSDKDIGFQGRRHTIALEAEGDVCFPVEGMSEMAEEDMAQRQGEAFRRANGPRRRRGKWPDLAMLDEWSRFEKEGKSEGQRAKKITEPQLIGGRLRPIHKGWHRAEDDAPYRFTYFNEDFQSTIHSQTISELVQPGTNFRDLFVPDPPELTDSSDSEDGEERTRDDSFLRHVDGQNGDSRAPTRQGSLAERPASRRGGSVLGDARQTSGGTSGAATPNGLHKSPPSKSPSGTPLPKEEKLKRYGDRPTWWLDVLSPTDDEMKVLSKTFGIHPLTAEDIMMQEAREKVELFRNYYFVNYRSFEQDMNNEDFLEPVNMYVVVFREGVISFHFSLTPHPANVRRRIRQLSDYLILSSDWISYAIIDDITDVFAPLIQSIEDEVDDIDDAILKLHSPANDEKSHKDNDKRSEAGDGTSGESGGDMLRRVGDARKKVMGLYRLLGNKADVIKGFAKRCNEHWEIAPRSEIGLYLGDIQDHIITMTGNLSHYEKILARSHANYLAQINIRMNERQEQTADVLGKLTVLGTIVLPMNIITGLWGMNVWVPGQEYEGDLSWFFWLTAGLLAFGLSCFFIAKWLYKIV</sequence>
<evidence type="ECO:0000256" key="1">
    <source>
        <dbReference type="ARBA" id="ARBA00004141"/>
    </source>
</evidence>
<dbReference type="AlphaFoldDB" id="K1Y661"/>
<keyword evidence="3 7" id="KW-0812">Transmembrane</keyword>
<feature type="region of interest" description="Disordered" evidence="6">
    <location>
        <begin position="1"/>
        <end position="300"/>
    </location>
</feature>